<evidence type="ECO:0000256" key="1">
    <source>
        <dbReference type="SAM" id="Phobius"/>
    </source>
</evidence>
<keyword evidence="1" id="KW-0812">Transmembrane</keyword>
<keyword evidence="3" id="KW-1185">Reference proteome</keyword>
<reference evidence="3" key="1">
    <citation type="journal article" date="2019" name="Int. J. Syst. Evol. Microbiol.">
        <title>The Global Catalogue of Microorganisms (GCM) 10K type strain sequencing project: providing services to taxonomists for standard genome sequencing and annotation.</title>
        <authorList>
            <consortium name="The Broad Institute Genomics Platform"/>
            <consortium name="The Broad Institute Genome Sequencing Center for Infectious Disease"/>
            <person name="Wu L."/>
            <person name="Ma J."/>
        </authorList>
    </citation>
    <scope>NUCLEOTIDE SEQUENCE [LARGE SCALE GENOMIC DNA]</scope>
    <source>
        <strain evidence="3">CGMCC 1.7656</strain>
    </source>
</reference>
<comment type="caution">
    <text evidence="2">The sequence shown here is derived from an EMBL/GenBank/DDBJ whole genome shotgun (WGS) entry which is preliminary data.</text>
</comment>
<proteinExistence type="predicted"/>
<evidence type="ECO:0000313" key="2">
    <source>
        <dbReference type="EMBL" id="GGP05401.1"/>
    </source>
</evidence>
<dbReference type="Proteomes" id="UP000620064">
    <property type="component" value="Unassembled WGS sequence"/>
</dbReference>
<feature type="transmembrane region" description="Helical" evidence="1">
    <location>
        <begin position="181"/>
        <end position="203"/>
    </location>
</feature>
<keyword evidence="1" id="KW-0472">Membrane</keyword>
<evidence type="ECO:0008006" key="4">
    <source>
        <dbReference type="Google" id="ProtNLM"/>
    </source>
</evidence>
<keyword evidence="1" id="KW-1133">Transmembrane helix</keyword>
<feature type="transmembrane region" description="Helical" evidence="1">
    <location>
        <begin position="140"/>
        <end position="161"/>
    </location>
</feature>
<dbReference type="EMBL" id="BMLV01000005">
    <property type="protein sequence ID" value="GGP05401.1"/>
    <property type="molecule type" value="Genomic_DNA"/>
</dbReference>
<accession>A0ABQ2NRR4</accession>
<sequence length="225" mass="26340">MANQDFNIDDLKKSWQEQTVTEVYGTSEIEAMLNKKSRNYVKYIFWISLAEFIFFAFLGIGSIFSSDSNDSFLNILKKLGLRVTDDIEMDFGHLYFSLKLLSLLITAGFVLLFYKNYRKIKIECNLKNLILQIIRFKKTVNAFILTNIILLIFFSFAISFFTIKSLKDQNIHLENPTIISLYLGIFIGLSFGILLVLIYYRVVYGIIMRRLSRNLEQLQKIEQEQ</sequence>
<gene>
    <name evidence="2" type="ORF">GCM10010992_21340</name>
</gene>
<protein>
    <recommendedName>
        <fullName evidence="4">Beta-carotene 15,15'-monooxygenase</fullName>
    </recommendedName>
</protein>
<dbReference type="RefSeq" id="WP_188618115.1">
    <property type="nucleotide sequence ID" value="NZ_BMLV01000005.1"/>
</dbReference>
<organism evidence="2 3">
    <name type="scientific">Cloacibacterium rupense</name>
    <dbReference type="NCBI Taxonomy" id="517423"/>
    <lineage>
        <taxon>Bacteria</taxon>
        <taxon>Pseudomonadati</taxon>
        <taxon>Bacteroidota</taxon>
        <taxon>Flavobacteriia</taxon>
        <taxon>Flavobacteriales</taxon>
        <taxon>Weeksellaceae</taxon>
    </lineage>
</organism>
<feature type="transmembrane region" description="Helical" evidence="1">
    <location>
        <begin position="94"/>
        <end position="114"/>
    </location>
</feature>
<feature type="transmembrane region" description="Helical" evidence="1">
    <location>
        <begin position="43"/>
        <end position="64"/>
    </location>
</feature>
<evidence type="ECO:0000313" key="3">
    <source>
        <dbReference type="Proteomes" id="UP000620064"/>
    </source>
</evidence>
<name>A0ABQ2NRR4_9FLAO</name>